<reference evidence="6" key="1">
    <citation type="submission" date="2015-05" db="UniProtKB">
        <authorList>
            <consortium name="EnsemblMetazoa"/>
        </authorList>
    </citation>
    <scope>IDENTIFICATION</scope>
</reference>
<dbReference type="InterPro" id="IPR001969">
    <property type="entry name" value="Aspartic_peptidase_AS"/>
</dbReference>
<dbReference type="PANTHER" id="PTHR47966:SF51">
    <property type="entry name" value="BETA-SITE APP-CLEAVING ENZYME, ISOFORM A-RELATED"/>
    <property type="match status" value="1"/>
</dbReference>
<dbReference type="EnsemblMetazoa" id="RPRC012785-RA">
    <property type="protein sequence ID" value="RPRC012785-PA"/>
    <property type="gene ID" value="RPRC012785"/>
</dbReference>
<evidence type="ECO:0000256" key="3">
    <source>
        <dbReference type="ARBA" id="ARBA00022750"/>
    </source>
</evidence>
<comment type="similarity">
    <text evidence="1 5">Belongs to the peptidase A1 family.</text>
</comment>
<dbReference type="Proteomes" id="UP000015103">
    <property type="component" value="Unassembled WGS sequence"/>
</dbReference>
<keyword evidence="2 5" id="KW-0645">Protease</keyword>
<protein>
    <submittedName>
        <fullName evidence="6">Peptidase A1 domain-containing protein</fullName>
    </submittedName>
</protein>
<dbReference type="PRINTS" id="PR00792">
    <property type="entry name" value="PEPSIN"/>
</dbReference>
<name>T1I913_RHOPR</name>
<keyword evidence="3 5" id="KW-0064">Aspartyl protease</keyword>
<dbReference type="eggNOG" id="KOG1339">
    <property type="taxonomic scope" value="Eukaryota"/>
</dbReference>
<dbReference type="Pfam" id="PF00026">
    <property type="entry name" value="Asp"/>
    <property type="match status" value="1"/>
</dbReference>
<dbReference type="PROSITE" id="PS00141">
    <property type="entry name" value="ASP_PROTEASE"/>
    <property type="match status" value="1"/>
</dbReference>
<dbReference type="InterPro" id="IPR021109">
    <property type="entry name" value="Peptidase_aspartic_dom_sf"/>
</dbReference>
<dbReference type="STRING" id="13249.T1I913"/>
<evidence type="ECO:0000256" key="5">
    <source>
        <dbReference type="RuleBase" id="RU000454"/>
    </source>
</evidence>
<dbReference type="PROSITE" id="PS51767">
    <property type="entry name" value="PEPTIDASE_A1"/>
    <property type="match status" value="1"/>
</dbReference>
<evidence type="ECO:0000256" key="2">
    <source>
        <dbReference type="ARBA" id="ARBA00022670"/>
    </source>
</evidence>
<dbReference type="FunFam" id="2.40.70.10:FF:000115">
    <property type="entry name" value="Lysosomal aspartic protease"/>
    <property type="match status" value="1"/>
</dbReference>
<dbReference type="InParanoid" id="T1I913"/>
<dbReference type="SUPFAM" id="SSF50630">
    <property type="entry name" value="Acid proteases"/>
    <property type="match status" value="1"/>
</dbReference>
<dbReference type="VEuPathDB" id="VectorBase:RPRC012785"/>
<proteinExistence type="inferred from homology"/>
<dbReference type="GO" id="GO:0005764">
    <property type="term" value="C:lysosome"/>
    <property type="evidence" value="ECO:0007669"/>
    <property type="project" value="TreeGrafter"/>
</dbReference>
<accession>T1I913</accession>
<organism evidence="6 7">
    <name type="scientific">Rhodnius prolixus</name>
    <name type="common">Triatomid bug</name>
    <dbReference type="NCBI Taxonomy" id="13249"/>
    <lineage>
        <taxon>Eukaryota</taxon>
        <taxon>Metazoa</taxon>
        <taxon>Ecdysozoa</taxon>
        <taxon>Arthropoda</taxon>
        <taxon>Hexapoda</taxon>
        <taxon>Insecta</taxon>
        <taxon>Pterygota</taxon>
        <taxon>Neoptera</taxon>
        <taxon>Paraneoptera</taxon>
        <taxon>Hemiptera</taxon>
        <taxon>Heteroptera</taxon>
        <taxon>Panheteroptera</taxon>
        <taxon>Cimicomorpha</taxon>
        <taxon>Reduviidae</taxon>
        <taxon>Triatominae</taxon>
        <taxon>Rhodnius</taxon>
    </lineage>
</organism>
<dbReference type="InterPro" id="IPR001461">
    <property type="entry name" value="Aspartic_peptidase_A1"/>
</dbReference>
<keyword evidence="4 5" id="KW-0378">Hydrolase</keyword>
<evidence type="ECO:0000313" key="6">
    <source>
        <dbReference type="EnsemblMetazoa" id="RPRC012785-PA"/>
    </source>
</evidence>
<keyword evidence="7" id="KW-1185">Reference proteome</keyword>
<evidence type="ECO:0000313" key="7">
    <source>
        <dbReference type="Proteomes" id="UP000015103"/>
    </source>
</evidence>
<dbReference type="OMA" id="TINYPEY"/>
<dbReference type="EMBL" id="ACPB03003197">
    <property type="status" value="NOT_ANNOTATED_CDS"/>
    <property type="molecule type" value="Genomic_DNA"/>
</dbReference>
<dbReference type="GO" id="GO:0006508">
    <property type="term" value="P:proteolysis"/>
    <property type="evidence" value="ECO:0007669"/>
    <property type="project" value="UniProtKB-KW"/>
</dbReference>
<evidence type="ECO:0000256" key="4">
    <source>
        <dbReference type="ARBA" id="ARBA00022801"/>
    </source>
</evidence>
<dbReference type="InterPro" id="IPR033121">
    <property type="entry name" value="PEPTIDASE_A1"/>
</dbReference>
<dbReference type="HOGENOM" id="CLU_013253_3_2_1"/>
<dbReference type="GO" id="GO:0004190">
    <property type="term" value="F:aspartic-type endopeptidase activity"/>
    <property type="evidence" value="ECO:0007669"/>
    <property type="project" value="UniProtKB-KW"/>
</dbReference>
<dbReference type="Gene3D" id="2.40.70.10">
    <property type="entry name" value="Acid Proteases"/>
    <property type="match status" value="1"/>
</dbReference>
<evidence type="ECO:0000256" key="1">
    <source>
        <dbReference type="ARBA" id="ARBA00007447"/>
    </source>
</evidence>
<dbReference type="AlphaFoldDB" id="T1I913"/>
<sequence>MSLDVLKIGDIEVKNQKFGEAIRETSFPFDTSITDGILGLAFPSMAENEAVPPFQNMLKQGLLEEPIFSFYLNRNMDDELGGEIVFGGMDTTLFDENSLHPIPLSRKGYWEFLMKNITTTANGGRSWCNNGCSAIADTGTSLIVGPENDITNIWKTINAEVKDDLGFVPCNKLESLPPITFNINGRAYTLEAKDYIIKMVEDKKPTCFVGFSTLPESLQRQSFWILGDVFLGKYYTVFNVKN</sequence>
<dbReference type="PANTHER" id="PTHR47966">
    <property type="entry name" value="BETA-SITE APP-CLEAVING ENZYME, ISOFORM A-RELATED"/>
    <property type="match status" value="1"/>
</dbReference>